<accession>A0A0K2ZL09</accession>
<feature type="signal peptide" evidence="2">
    <location>
        <begin position="1"/>
        <end position="20"/>
    </location>
</feature>
<dbReference type="InterPro" id="IPR021307">
    <property type="entry name" value="DUF2884"/>
</dbReference>
<dbReference type="Pfam" id="PF11101">
    <property type="entry name" value="DUF2884"/>
    <property type="match status" value="1"/>
</dbReference>
<evidence type="ECO:0000313" key="4">
    <source>
        <dbReference type="Proteomes" id="UP000041247"/>
    </source>
</evidence>
<keyword evidence="2" id="KW-0732">Signal</keyword>
<sequence length="273" mass="28877">MRLLLSVCTLSLLGAAASAAAGPQFSSQQCGFSTPYDVIVDRTGVALTRSAGTPKTVFLHDGRLQVDGVAQPLSNADAQRVRQMEQGAQALMPEVAGIAREVVGITFDAFGGVVEAITGNAGKARKIERHREAALAHLDRTLGKGQWQKEPFDKAFEADVSAAAEEMAGALTRGVMFAVFTGRADAIEKRTDAMEKDLERRMDARGKALEARADALCVQVAALDALEQQLDYRLPGGKRLDLLEHGEKPATSATPGDSAVAVAAAKSPHSETH</sequence>
<dbReference type="EMBL" id="CXOK01000020">
    <property type="protein sequence ID" value="CTP84934.1"/>
    <property type="molecule type" value="Genomic_DNA"/>
</dbReference>
<organism evidence="3 4">
    <name type="scientific">Xanthomonas graminis pv. poae</name>
    <dbReference type="NCBI Taxonomy" id="227946"/>
    <lineage>
        <taxon>Bacteria</taxon>
        <taxon>Pseudomonadati</taxon>
        <taxon>Pseudomonadota</taxon>
        <taxon>Gammaproteobacteria</taxon>
        <taxon>Lysobacterales</taxon>
        <taxon>Lysobacteraceae</taxon>
        <taxon>Xanthomonas</taxon>
        <taxon>Xanthomonas translucens group</taxon>
        <taxon>Xanthomonas graminis</taxon>
    </lineage>
</organism>
<evidence type="ECO:0008006" key="5">
    <source>
        <dbReference type="Google" id="ProtNLM"/>
    </source>
</evidence>
<dbReference type="Proteomes" id="UP000041247">
    <property type="component" value="Unassembled WGS sequence"/>
</dbReference>
<evidence type="ECO:0000256" key="2">
    <source>
        <dbReference type="SAM" id="SignalP"/>
    </source>
</evidence>
<proteinExistence type="predicted"/>
<dbReference type="AlphaFoldDB" id="A0A0K2ZL09"/>
<reference evidence="3 4" key="1">
    <citation type="submission" date="2015-07" db="EMBL/GenBank/DDBJ databases">
        <authorList>
            <person name="Noorani M."/>
        </authorList>
    </citation>
    <scope>NUCLEOTIDE SEQUENCE [LARGE SCALE GENOMIC DNA]</scope>
    <source>
        <strain evidence="3">LMG728</strain>
    </source>
</reference>
<gene>
    <name evidence="3" type="ORF">XTPLMG728_0708</name>
</gene>
<evidence type="ECO:0000256" key="1">
    <source>
        <dbReference type="SAM" id="MobiDB-lite"/>
    </source>
</evidence>
<protein>
    <recommendedName>
        <fullName evidence="5">Secreted protein</fullName>
    </recommendedName>
</protein>
<feature type="chain" id="PRO_5005492544" description="Secreted protein" evidence="2">
    <location>
        <begin position="21"/>
        <end position="273"/>
    </location>
</feature>
<name>A0A0K2ZL09_9XANT</name>
<dbReference type="RefSeq" id="WP_053840064.1">
    <property type="nucleotide sequence ID" value="NZ_CP076250.1"/>
</dbReference>
<feature type="region of interest" description="Disordered" evidence="1">
    <location>
        <begin position="247"/>
        <end position="273"/>
    </location>
</feature>
<evidence type="ECO:0000313" key="3">
    <source>
        <dbReference type="EMBL" id="CTP84934.1"/>
    </source>
</evidence>